<dbReference type="EMBL" id="LBHC01000002">
    <property type="protein sequence ID" value="KLE31991.1"/>
    <property type="molecule type" value="Genomic_DNA"/>
</dbReference>
<sequence>MKWKPRNLRALANIVCGNDEYFHYRSSMYITEFFEDCDLEYEHDGSTRWMWVSERLEEVLAMPQPSQTVPPDAFIRVIQRVLDKAEADDDDPDRSKALEAINVVLAREGWQAFYDENKTAQLRHIATNRIAQVANPHRPLTPSELERREQLVSYVNKCSEDELIEEVLLPLFRQLGFHRITAAGHKDKALEYGKDMWMKFTLPTQHILYFGIQVKKGKLDASGKSTSNVAGIHNQITMMLGHEIFDPEISRRVLVDHAFIVAGGEITKQARNWIGTKLDATKRSQVMFMDRDDILNLFVVTNLPLPNGALPSPSSYDDLDDDIPF</sequence>
<dbReference type="RefSeq" id="WP_047007340.1">
    <property type="nucleotide sequence ID" value="NZ_CP018097.1"/>
</dbReference>
<gene>
    <name evidence="1" type="ORF">AAW01_11210</name>
</gene>
<name>A0A0G9MMM8_9SPHN</name>
<reference evidence="1 2" key="1">
    <citation type="submission" date="2015-04" db="EMBL/GenBank/DDBJ databases">
        <title>The draft genome sequence of Erythrobacr gangjinensis K7-2.</title>
        <authorList>
            <person name="Zhuang L."/>
            <person name="Liu Y."/>
            <person name="Shao Z."/>
        </authorList>
    </citation>
    <scope>NUCLEOTIDE SEQUENCE [LARGE SCALE GENOMIC DNA]</scope>
    <source>
        <strain evidence="1 2">K7-2</strain>
    </source>
</reference>
<evidence type="ECO:0000313" key="2">
    <source>
        <dbReference type="Proteomes" id="UP000053070"/>
    </source>
</evidence>
<evidence type="ECO:0000313" key="1">
    <source>
        <dbReference type="EMBL" id="KLE31991.1"/>
    </source>
</evidence>
<organism evidence="1 2">
    <name type="scientific">Aurantiacibacter gangjinensis</name>
    <dbReference type="NCBI Taxonomy" id="502682"/>
    <lineage>
        <taxon>Bacteria</taxon>
        <taxon>Pseudomonadati</taxon>
        <taxon>Pseudomonadota</taxon>
        <taxon>Alphaproteobacteria</taxon>
        <taxon>Sphingomonadales</taxon>
        <taxon>Erythrobacteraceae</taxon>
        <taxon>Aurantiacibacter</taxon>
    </lineage>
</organism>
<dbReference type="AlphaFoldDB" id="A0A0G9MMM8"/>
<comment type="caution">
    <text evidence="1">The sequence shown here is derived from an EMBL/GenBank/DDBJ whole genome shotgun (WGS) entry which is preliminary data.</text>
</comment>
<accession>A0A0G9MMM8</accession>
<keyword evidence="2" id="KW-1185">Reference proteome</keyword>
<evidence type="ECO:0008006" key="3">
    <source>
        <dbReference type="Google" id="ProtNLM"/>
    </source>
</evidence>
<proteinExistence type="predicted"/>
<dbReference type="Proteomes" id="UP000053070">
    <property type="component" value="Unassembled WGS sequence"/>
</dbReference>
<protein>
    <recommendedName>
        <fullName evidence="3">Restriction endonuclease</fullName>
    </recommendedName>
</protein>
<dbReference type="OrthoDB" id="3837964at2"/>
<dbReference type="PATRIC" id="fig|502682.8.peg.2286"/>